<comment type="caution">
    <text evidence="1">The sequence shown here is derived from an EMBL/GenBank/DDBJ whole genome shotgun (WGS) entry which is preliminary data.</text>
</comment>
<evidence type="ECO:0000313" key="1">
    <source>
        <dbReference type="EMBL" id="CAG7820042.1"/>
    </source>
</evidence>
<proteinExistence type="predicted"/>
<organism evidence="1 2">
    <name type="scientific">Allacma fusca</name>
    <dbReference type="NCBI Taxonomy" id="39272"/>
    <lineage>
        <taxon>Eukaryota</taxon>
        <taxon>Metazoa</taxon>
        <taxon>Ecdysozoa</taxon>
        <taxon>Arthropoda</taxon>
        <taxon>Hexapoda</taxon>
        <taxon>Collembola</taxon>
        <taxon>Symphypleona</taxon>
        <taxon>Sminthuridae</taxon>
        <taxon>Allacma</taxon>
    </lineage>
</organism>
<dbReference type="Proteomes" id="UP000708208">
    <property type="component" value="Unassembled WGS sequence"/>
</dbReference>
<gene>
    <name evidence="1" type="ORF">AFUS01_LOCUS30452</name>
</gene>
<dbReference type="EMBL" id="CAJVCH010467658">
    <property type="protein sequence ID" value="CAG7820042.1"/>
    <property type="molecule type" value="Genomic_DNA"/>
</dbReference>
<reference evidence="1" key="1">
    <citation type="submission" date="2021-06" db="EMBL/GenBank/DDBJ databases">
        <authorList>
            <person name="Hodson N. C."/>
            <person name="Mongue J. A."/>
            <person name="Jaron S. K."/>
        </authorList>
    </citation>
    <scope>NUCLEOTIDE SEQUENCE</scope>
</reference>
<name>A0A8J2KPB1_9HEXA</name>
<evidence type="ECO:0000313" key="2">
    <source>
        <dbReference type="Proteomes" id="UP000708208"/>
    </source>
</evidence>
<protein>
    <submittedName>
        <fullName evidence="1">Uncharacterized protein</fullName>
    </submittedName>
</protein>
<sequence length="64" mass="7075">MPFTQGYLSSHPGEYKELTGKTNVYQNGTIRFEQIHKSDEGYYLCEAGNGVGAGLSKVIYVNVN</sequence>
<dbReference type="AlphaFoldDB" id="A0A8J2KPB1"/>
<accession>A0A8J2KPB1</accession>
<keyword evidence="2" id="KW-1185">Reference proteome</keyword>
<dbReference type="OrthoDB" id="6429135at2759"/>
<feature type="non-terminal residue" evidence="1">
    <location>
        <position position="1"/>
    </location>
</feature>